<feature type="repeat" description="NHL" evidence="2">
    <location>
        <begin position="346"/>
        <end position="377"/>
    </location>
</feature>
<evidence type="ECO:0000256" key="3">
    <source>
        <dbReference type="SAM" id="SignalP"/>
    </source>
</evidence>
<keyword evidence="3" id="KW-0732">Signal</keyword>
<dbReference type="CDD" id="cd14953">
    <property type="entry name" value="NHL_like_1"/>
    <property type="match status" value="1"/>
</dbReference>
<sequence>MMHSIRFLRAGLLALLLVAPAAVFAQNVGIGTTTPDASAALDVKATDKGLLPPRLTSAQRAAIPSPATGLLVYQTDGVAGYYYFSGTAWLNLSTGIQPDASGLLPGVPTSGLVSTLAGSGTNSYTDGPATAAAFRAIRGVAVDAYGTVYVADQLSHRIRVIRNGVVSMLAGSGNPGSADGHAASAQFNNPVGVAVDAAGTTVYVADQNNRKIRVINNGQVSTLAGTGAVGTANGPAAAATFREPLGVAVDAQGRVYVADSQGHNIRLISGGVVSTLAGTGTVGSTDGPAASAQFNQPYGLAVDAAGAVYVADQGNAKVRLIRDGQVSTLAGSGTLGYADGPAATAQFTSVTGVAVDGQGAVYVADPNSHRVRVVRGGQVSTVAGTGTAGSSDGPGAAASFNTPIGLAVDRQGTVYVADYNNNKVRLIGGANSPVPALSVNGQTLTVAGGNSVTLPTPAPQTLTLSGQTLGISGGNSVTLPDNADNLGDHTATMPIRYSTNDADKIWFTQAVGANGSKLEHAAGWLLNYYAGPNNGLAGTHRFLTGTGSGWRERMRIDDSGNVGIGTDNPQRTLDVNGSIRQTTYSQPLSLGANIRGHFPWTHNLGYKPTLMLSVEDTGDPGAGRYVSLSYEYVNDNTINIWVHNTGAAATFRVRWIRVD</sequence>
<feature type="signal peptide" evidence="3">
    <location>
        <begin position="1"/>
        <end position="25"/>
    </location>
</feature>
<feature type="repeat" description="NHL" evidence="2">
    <location>
        <begin position="186"/>
        <end position="218"/>
    </location>
</feature>
<evidence type="ECO:0000256" key="1">
    <source>
        <dbReference type="ARBA" id="ARBA00022737"/>
    </source>
</evidence>
<dbReference type="Proteomes" id="UP000601099">
    <property type="component" value="Unassembled WGS sequence"/>
</dbReference>
<feature type="repeat" description="NHL" evidence="2">
    <location>
        <begin position="388"/>
        <end position="430"/>
    </location>
</feature>
<evidence type="ECO:0000256" key="2">
    <source>
        <dbReference type="PROSITE-ProRule" id="PRU00504"/>
    </source>
</evidence>
<protein>
    <recommendedName>
        <fullName evidence="6">NHL repeat-containing protein</fullName>
    </recommendedName>
</protein>
<keyword evidence="5" id="KW-1185">Reference proteome</keyword>
<evidence type="ECO:0000313" key="5">
    <source>
        <dbReference type="Proteomes" id="UP000601099"/>
    </source>
</evidence>
<dbReference type="PANTHER" id="PTHR13833:SF71">
    <property type="entry name" value="NHL DOMAIN-CONTAINING PROTEIN"/>
    <property type="match status" value="1"/>
</dbReference>
<dbReference type="PANTHER" id="PTHR13833">
    <property type="match status" value="1"/>
</dbReference>
<comment type="caution">
    <text evidence="4">The sequence shown here is derived from an EMBL/GenBank/DDBJ whole genome shotgun (WGS) entry which is preliminary data.</text>
</comment>
<dbReference type="SUPFAM" id="SSF63825">
    <property type="entry name" value="YWTD domain"/>
    <property type="match status" value="1"/>
</dbReference>
<dbReference type="Pfam" id="PF01436">
    <property type="entry name" value="NHL"/>
    <property type="match status" value="3"/>
</dbReference>
<organism evidence="4 5">
    <name type="scientific">Hymenobacter guriensis</name>
    <dbReference type="NCBI Taxonomy" id="2793065"/>
    <lineage>
        <taxon>Bacteria</taxon>
        <taxon>Pseudomonadati</taxon>
        <taxon>Bacteroidota</taxon>
        <taxon>Cytophagia</taxon>
        <taxon>Cytophagales</taxon>
        <taxon>Hymenobacteraceae</taxon>
        <taxon>Hymenobacter</taxon>
    </lineage>
</organism>
<gene>
    <name evidence="4" type="ORF">I5L79_06480</name>
</gene>
<evidence type="ECO:0008006" key="6">
    <source>
        <dbReference type="Google" id="ProtNLM"/>
    </source>
</evidence>
<evidence type="ECO:0000313" key="4">
    <source>
        <dbReference type="EMBL" id="MBG8553184.1"/>
    </source>
</evidence>
<dbReference type="PROSITE" id="PS51125">
    <property type="entry name" value="NHL"/>
    <property type="match status" value="4"/>
</dbReference>
<accession>A0ABS0L188</accession>
<reference evidence="4 5" key="1">
    <citation type="submission" date="2020-11" db="EMBL/GenBank/DDBJ databases">
        <title>Hymenobacter sp.</title>
        <authorList>
            <person name="Kim M.K."/>
        </authorList>
    </citation>
    <scope>NUCLEOTIDE SEQUENCE [LARGE SCALE GENOMIC DNA]</scope>
    <source>
        <strain evidence="4 5">BT594</strain>
    </source>
</reference>
<proteinExistence type="predicted"/>
<dbReference type="Gene3D" id="2.120.10.30">
    <property type="entry name" value="TolB, C-terminal domain"/>
    <property type="match status" value="4"/>
</dbReference>
<keyword evidence="1" id="KW-0677">Repeat</keyword>
<name>A0ABS0L188_9BACT</name>
<feature type="repeat" description="NHL" evidence="2">
    <location>
        <begin position="241"/>
        <end position="271"/>
    </location>
</feature>
<dbReference type="EMBL" id="JADWYK010000003">
    <property type="protein sequence ID" value="MBG8553184.1"/>
    <property type="molecule type" value="Genomic_DNA"/>
</dbReference>
<dbReference type="InterPro" id="IPR011042">
    <property type="entry name" value="6-blade_b-propeller_TolB-like"/>
</dbReference>
<dbReference type="InterPro" id="IPR001258">
    <property type="entry name" value="NHL_repeat"/>
</dbReference>
<feature type="chain" id="PRO_5047485790" description="NHL repeat-containing protein" evidence="3">
    <location>
        <begin position="26"/>
        <end position="659"/>
    </location>
</feature>